<accession>A0A915INR7</accession>
<feature type="compositionally biased region" description="Polar residues" evidence="1">
    <location>
        <begin position="144"/>
        <end position="157"/>
    </location>
</feature>
<dbReference type="Proteomes" id="UP000887565">
    <property type="component" value="Unplaced"/>
</dbReference>
<feature type="compositionally biased region" description="Low complexity" evidence="1">
    <location>
        <begin position="116"/>
        <end position="129"/>
    </location>
</feature>
<protein>
    <submittedName>
        <fullName evidence="3">Uncharacterized protein</fullName>
    </submittedName>
</protein>
<evidence type="ECO:0000313" key="2">
    <source>
        <dbReference type="Proteomes" id="UP000887565"/>
    </source>
</evidence>
<organism evidence="2 3">
    <name type="scientific">Romanomermis culicivorax</name>
    <name type="common">Nematode worm</name>
    <dbReference type="NCBI Taxonomy" id="13658"/>
    <lineage>
        <taxon>Eukaryota</taxon>
        <taxon>Metazoa</taxon>
        <taxon>Ecdysozoa</taxon>
        <taxon>Nematoda</taxon>
        <taxon>Enoplea</taxon>
        <taxon>Dorylaimia</taxon>
        <taxon>Mermithida</taxon>
        <taxon>Mermithoidea</taxon>
        <taxon>Mermithidae</taxon>
        <taxon>Romanomermis</taxon>
    </lineage>
</organism>
<feature type="compositionally biased region" description="Basic and acidic residues" evidence="1">
    <location>
        <begin position="103"/>
        <end position="115"/>
    </location>
</feature>
<name>A0A915INR7_ROMCU</name>
<keyword evidence="2" id="KW-1185">Reference proteome</keyword>
<dbReference type="WBParaSite" id="nRc.2.0.1.t15515-RA">
    <property type="protein sequence ID" value="nRc.2.0.1.t15515-RA"/>
    <property type="gene ID" value="nRc.2.0.1.g15515"/>
</dbReference>
<reference evidence="3" key="1">
    <citation type="submission" date="2022-11" db="UniProtKB">
        <authorList>
            <consortium name="WormBaseParasite"/>
        </authorList>
    </citation>
    <scope>IDENTIFICATION</scope>
</reference>
<dbReference type="AlphaFoldDB" id="A0A915INR7"/>
<sequence>MAWIVAQLAPQPIAVQLLPTVKMDAQQEQPSTSTANLDKHGQWICKPARYEHSMKQKTQQQEEVESCKVHKARMIDEPHVPCTPQPSTSPTEHGKMLSQCTRKCCEQQAKQKERQSAGQASSTTGTTAQLKVTPTKHSSRHTKTTQSSVPLQQTPPA</sequence>
<feature type="region of interest" description="Disordered" evidence="1">
    <location>
        <begin position="77"/>
        <end position="157"/>
    </location>
</feature>
<evidence type="ECO:0000256" key="1">
    <source>
        <dbReference type="SAM" id="MobiDB-lite"/>
    </source>
</evidence>
<evidence type="ECO:0000313" key="3">
    <source>
        <dbReference type="WBParaSite" id="nRc.2.0.1.t15515-RA"/>
    </source>
</evidence>
<proteinExistence type="predicted"/>